<proteinExistence type="predicted"/>
<dbReference type="EMBL" id="GBRH01271740">
    <property type="protein sequence ID" value="JAD26155.1"/>
    <property type="molecule type" value="Transcribed_RNA"/>
</dbReference>
<accession>A0A0A8YM74</accession>
<protein>
    <submittedName>
        <fullName evidence="1">Uncharacterized protein</fullName>
    </submittedName>
</protein>
<organism evidence="1">
    <name type="scientific">Arundo donax</name>
    <name type="common">Giant reed</name>
    <name type="synonym">Donax arundinaceus</name>
    <dbReference type="NCBI Taxonomy" id="35708"/>
    <lineage>
        <taxon>Eukaryota</taxon>
        <taxon>Viridiplantae</taxon>
        <taxon>Streptophyta</taxon>
        <taxon>Embryophyta</taxon>
        <taxon>Tracheophyta</taxon>
        <taxon>Spermatophyta</taxon>
        <taxon>Magnoliopsida</taxon>
        <taxon>Liliopsida</taxon>
        <taxon>Poales</taxon>
        <taxon>Poaceae</taxon>
        <taxon>PACMAD clade</taxon>
        <taxon>Arundinoideae</taxon>
        <taxon>Arundineae</taxon>
        <taxon>Arundo</taxon>
    </lineage>
</organism>
<sequence length="43" mass="4711">MSGCVSNQILLLYLMNPFSRVYSEGEAFGKLSCISSCFVKLSS</sequence>
<reference evidence="1" key="1">
    <citation type="submission" date="2014-09" db="EMBL/GenBank/DDBJ databases">
        <authorList>
            <person name="Magalhaes I.L.F."/>
            <person name="Oliveira U."/>
            <person name="Santos F.R."/>
            <person name="Vidigal T.H.D.A."/>
            <person name="Brescovit A.D."/>
            <person name="Santos A.J."/>
        </authorList>
    </citation>
    <scope>NUCLEOTIDE SEQUENCE</scope>
    <source>
        <tissue evidence="1">Shoot tissue taken approximately 20 cm above the soil surface</tissue>
    </source>
</reference>
<evidence type="ECO:0000313" key="1">
    <source>
        <dbReference type="EMBL" id="JAD26155.1"/>
    </source>
</evidence>
<reference evidence="1" key="2">
    <citation type="journal article" date="2015" name="Data Brief">
        <title>Shoot transcriptome of the giant reed, Arundo donax.</title>
        <authorList>
            <person name="Barrero R.A."/>
            <person name="Guerrero F.D."/>
            <person name="Moolhuijzen P."/>
            <person name="Goolsby J.A."/>
            <person name="Tidwell J."/>
            <person name="Bellgard S.E."/>
            <person name="Bellgard M.I."/>
        </authorList>
    </citation>
    <scope>NUCLEOTIDE SEQUENCE</scope>
    <source>
        <tissue evidence="1">Shoot tissue taken approximately 20 cm above the soil surface</tissue>
    </source>
</reference>
<dbReference type="AlphaFoldDB" id="A0A0A8YM74"/>
<name>A0A0A8YM74_ARUDO</name>